<keyword evidence="12" id="KW-0170">Cobalt</keyword>
<evidence type="ECO:0000259" key="14">
    <source>
        <dbReference type="Pfam" id="PF02773"/>
    </source>
</evidence>
<keyword evidence="11" id="KW-0630">Potassium</keyword>
<dbReference type="Pfam" id="PF02773">
    <property type="entry name" value="S-AdoMet_synt_C"/>
    <property type="match status" value="1"/>
</dbReference>
<reference evidence="15 16" key="1">
    <citation type="journal article" date="2024" name="G3 (Bethesda)">
        <title>Genome assembly of Hibiscus sabdariffa L. provides insights into metabolisms of medicinal natural products.</title>
        <authorList>
            <person name="Kim T."/>
        </authorList>
    </citation>
    <scope>NUCLEOTIDE SEQUENCE [LARGE SCALE GENOMIC DNA]</scope>
    <source>
        <strain evidence="15">TK-2024</strain>
        <tissue evidence="15">Old leaves</tissue>
    </source>
</reference>
<feature type="domain" description="S-adenosylmethionine synthetase C-terminal" evidence="14">
    <location>
        <begin position="81"/>
        <end position="157"/>
    </location>
</feature>
<evidence type="ECO:0000256" key="5">
    <source>
        <dbReference type="ARBA" id="ARBA00022563"/>
    </source>
</evidence>
<dbReference type="InterPro" id="IPR022629">
    <property type="entry name" value="S-AdoMet_synt_central"/>
</dbReference>
<dbReference type="SUPFAM" id="SSF55973">
    <property type="entry name" value="S-adenosylmethionine synthetase"/>
    <property type="match status" value="2"/>
</dbReference>
<sequence length="164" mass="18458">MRLLLSLNPVARLKSPSSILTIKATWFLFMSVLISTQHDETVTNDEITTDLKEHVIKPVIPKKYLDEKTIFQLNPSGCFIIGGPHGDAILTWQKIIIDTYKGWGAHGSGVFFRKDPTKVDRSNTYIVRHVTNSIVANGLVMRCIIQVLYAINVPKTLTEYMVEG</sequence>
<keyword evidence="9" id="KW-0067">ATP-binding</keyword>
<dbReference type="Pfam" id="PF02772">
    <property type="entry name" value="S-AdoMet_synt_M"/>
    <property type="match status" value="1"/>
</dbReference>
<keyword evidence="5" id="KW-0554">One-carbon metabolism</keyword>
<feature type="domain" description="S-adenosylmethionine synthetase central" evidence="13">
    <location>
        <begin position="31"/>
        <end position="79"/>
    </location>
</feature>
<evidence type="ECO:0000259" key="13">
    <source>
        <dbReference type="Pfam" id="PF02772"/>
    </source>
</evidence>
<dbReference type="PANTHER" id="PTHR11964">
    <property type="entry name" value="S-ADENOSYLMETHIONINE SYNTHETASE"/>
    <property type="match status" value="1"/>
</dbReference>
<evidence type="ECO:0000256" key="1">
    <source>
        <dbReference type="ARBA" id="ARBA00001936"/>
    </source>
</evidence>
<dbReference type="InterPro" id="IPR002133">
    <property type="entry name" value="S-AdoMet_synthetase"/>
</dbReference>
<keyword evidence="16" id="KW-1185">Reference proteome</keyword>
<evidence type="ECO:0000313" key="16">
    <source>
        <dbReference type="Proteomes" id="UP001472677"/>
    </source>
</evidence>
<keyword evidence="6" id="KW-0808">Transferase</keyword>
<evidence type="ECO:0000256" key="11">
    <source>
        <dbReference type="ARBA" id="ARBA00022958"/>
    </source>
</evidence>
<organism evidence="15 16">
    <name type="scientific">Hibiscus sabdariffa</name>
    <name type="common">roselle</name>
    <dbReference type="NCBI Taxonomy" id="183260"/>
    <lineage>
        <taxon>Eukaryota</taxon>
        <taxon>Viridiplantae</taxon>
        <taxon>Streptophyta</taxon>
        <taxon>Embryophyta</taxon>
        <taxon>Tracheophyta</taxon>
        <taxon>Spermatophyta</taxon>
        <taxon>Magnoliopsida</taxon>
        <taxon>eudicotyledons</taxon>
        <taxon>Gunneridae</taxon>
        <taxon>Pentapetalae</taxon>
        <taxon>rosids</taxon>
        <taxon>malvids</taxon>
        <taxon>Malvales</taxon>
        <taxon>Malvaceae</taxon>
        <taxon>Malvoideae</taxon>
        <taxon>Hibiscus</taxon>
    </lineage>
</organism>
<evidence type="ECO:0000256" key="10">
    <source>
        <dbReference type="ARBA" id="ARBA00022842"/>
    </source>
</evidence>
<keyword evidence="7" id="KW-0479">Metal-binding</keyword>
<evidence type="ECO:0000256" key="8">
    <source>
        <dbReference type="ARBA" id="ARBA00022741"/>
    </source>
</evidence>
<evidence type="ECO:0000256" key="9">
    <source>
        <dbReference type="ARBA" id="ARBA00022840"/>
    </source>
</evidence>
<dbReference type="InterPro" id="IPR022636">
    <property type="entry name" value="S-AdoMet_synthetase_sfam"/>
</dbReference>
<proteinExistence type="predicted"/>
<accession>A0ABR2G9H7</accession>
<dbReference type="InterPro" id="IPR022630">
    <property type="entry name" value="S-AdoMet_synt_C"/>
</dbReference>
<comment type="cofactor">
    <cofactor evidence="2">
        <name>Co(2+)</name>
        <dbReference type="ChEBI" id="CHEBI:48828"/>
    </cofactor>
</comment>
<evidence type="ECO:0000256" key="6">
    <source>
        <dbReference type="ARBA" id="ARBA00022679"/>
    </source>
</evidence>
<keyword evidence="10" id="KW-0460">Magnesium</keyword>
<name>A0ABR2G9H7_9ROSI</name>
<comment type="cofactor">
    <cofactor evidence="1">
        <name>Mn(2+)</name>
        <dbReference type="ChEBI" id="CHEBI:29035"/>
    </cofactor>
</comment>
<evidence type="ECO:0000256" key="7">
    <source>
        <dbReference type="ARBA" id="ARBA00022723"/>
    </source>
</evidence>
<dbReference type="Proteomes" id="UP001472677">
    <property type="component" value="Unassembled WGS sequence"/>
</dbReference>
<dbReference type="Gene3D" id="3.30.300.10">
    <property type="match status" value="2"/>
</dbReference>
<keyword evidence="8" id="KW-0547">Nucleotide-binding</keyword>
<keyword evidence="4" id="KW-0963">Cytoplasm</keyword>
<comment type="caution">
    <text evidence="15">The sequence shown here is derived from an EMBL/GenBank/DDBJ whole genome shotgun (WGS) entry which is preliminary data.</text>
</comment>
<evidence type="ECO:0000256" key="2">
    <source>
        <dbReference type="ARBA" id="ARBA00001941"/>
    </source>
</evidence>
<evidence type="ECO:0000256" key="4">
    <source>
        <dbReference type="ARBA" id="ARBA00022490"/>
    </source>
</evidence>
<evidence type="ECO:0008006" key="17">
    <source>
        <dbReference type="Google" id="ProtNLM"/>
    </source>
</evidence>
<protein>
    <recommendedName>
        <fullName evidence="17">Methionine adenosyltransferase</fullName>
    </recommendedName>
</protein>
<comment type="subcellular location">
    <subcellularLocation>
        <location evidence="3">Cytoplasm</location>
    </subcellularLocation>
</comment>
<evidence type="ECO:0000256" key="12">
    <source>
        <dbReference type="ARBA" id="ARBA00023285"/>
    </source>
</evidence>
<gene>
    <name evidence="15" type="ORF">V6N12_065708</name>
</gene>
<evidence type="ECO:0000313" key="15">
    <source>
        <dbReference type="EMBL" id="KAK8597235.1"/>
    </source>
</evidence>
<evidence type="ECO:0000256" key="3">
    <source>
        <dbReference type="ARBA" id="ARBA00004496"/>
    </source>
</evidence>
<dbReference type="EMBL" id="JBBPBM010000002">
    <property type="protein sequence ID" value="KAK8597235.1"/>
    <property type="molecule type" value="Genomic_DNA"/>
</dbReference>